<dbReference type="EMBL" id="JAQQWI010000004">
    <property type="protein sequence ID" value="KAK8036606.1"/>
    <property type="molecule type" value="Genomic_DNA"/>
</dbReference>
<reference evidence="1 2" key="1">
    <citation type="submission" date="2023-01" db="EMBL/GenBank/DDBJ databases">
        <title>Analysis of 21 Apiospora genomes using comparative genomics revels a genus with tremendous synthesis potential of carbohydrate active enzymes and secondary metabolites.</title>
        <authorList>
            <person name="Sorensen T."/>
        </authorList>
    </citation>
    <scope>NUCLEOTIDE SEQUENCE [LARGE SCALE GENOMIC DNA]</scope>
    <source>
        <strain evidence="1 2">CBS 20057</strain>
    </source>
</reference>
<gene>
    <name evidence="1" type="ORF">PG991_001743</name>
</gene>
<organism evidence="1 2">
    <name type="scientific">Apiospora marii</name>
    <dbReference type="NCBI Taxonomy" id="335849"/>
    <lineage>
        <taxon>Eukaryota</taxon>
        <taxon>Fungi</taxon>
        <taxon>Dikarya</taxon>
        <taxon>Ascomycota</taxon>
        <taxon>Pezizomycotina</taxon>
        <taxon>Sordariomycetes</taxon>
        <taxon>Xylariomycetidae</taxon>
        <taxon>Amphisphaeriales</taxon>
        <taxon>Apiosporaceae</taxon>
        <taxon>Apiospora</taxon>
    </lineage>
</organism>
<name>A0ABR1SRX7_9PEZI</name>
<evidence type="ECO:0000313" key="2">
    <source>
        <dbReference type="Proteomes" id="UP001396898"/>
    </source>
</evidence>
<accession>A0ABR1SRX7</accession>
<evidence type="ECO:0000313" key="1">
    <source>
        <dbReference type="EMBL" id="KAK8036606.1"/>
    </source>
</evidence>
<protein>
    <submittedName>
        <fullName evidence="1">Uncharacterized protein</fullName>
    </submittedName>
</protein>
<sequence>MEYDRMLSRSILAEKDLTLFGPRSTFFVKIFKSFLSIFFHHYSVSERLVCVPSEEKGRLLSMIYQGLFLQSLQTVPTSSPTVYSPS</sequence>
<dbReference type="Proteomes" id="UP001396898">
    <property type="component" value="Unassembled WGS sequence"/>
</dbReference>
<keyword evidence="2" id="KW-1185">Reference proteome</keyword>
<proteinExistence type="predicted"/>
<comment type="caution">
    <text evidence="1">The sequence shown here is derived from an EMBL/GenBank/DDBJ whole genome shotgun (WGS) entry which is preliminary data.</text>
</comment>